<dbReference type="CDD" id="cd00475">
    <property type="entry name" value="Cis_IPPS"/>
    <property type="match status" value="1"/>
</dbReference>
<name>A0A4R3KXE6_9SPHI</name>
<feature type="active site" description="Proton acceptor" evidence="2">
    <location>
        <position position="69"/>
    </location>
</feature>
<comment type="similarity">
    <text evidence="2">Belongs to the UPP synthase family.</text>
</comment>
<dbReference type="Proteomes" id="UP000295807">
    <property type="component" value="Unassembled WGS sequence"/>
</dbReference>
<protein>
    <recommendedName>
        <fullName evidence="2">Isoprenyl transferase</fullName>
        <ecNumber evidence="2">2.5.1.-</ecNumber>
    </recommendedName>
</protein>
<dbReference type="SUPFAM" id="SSF64005">
    <property type="entry name" value="Undecaprenyl diphosphate synthase"/>
    <property type="match status" value="1"/>
</dbReference>
<evidence type="ECO:0000313" key="4">
    <source>
        <dbReference type="Proteomes" id="UP000295807"/>
    </source>
</evidence>
<feature type="binding site" evidence="2">
    <location>
        <begin position="195"/>
        <end position="197"/>
    </location>
    <ligand>
        <name>substrate</name>
    </ligand>
</feature>
<feature type="binding site" evidence="2">
    <location>
        <begin position="22"/>
        <end position="25"/>
    </location>
    <ligand>
        <name>substrate</name>
    </ligand>
</feature>
<organism evidence="3 4">
    <name type="scientific">Anseongella ginsenosidimutans</name>
    <dbReference type="NCBI Taxonomy" id="496056"/>
    <lineage>
        <taxon>Bacteria</taxon>
        <taxon>Pseudomonadati</taxon>
        <taxon>Bacteroidota</taxon>
        <taxon>Sphingobacteriia</taxon>
        <taxon>Sphingobacteriales</taxon>
        <taxon>Sphingobacteriaceae</taxon>
        <taxon>Anseongella</taxon>
    </lineage>
</organism>
<keyword evidence="4" id="KW-1185">Reference proteome</keyword>
<feature type="binding site" evidence="2">
    <location>
        <position position="189"/>
    </location>
    <ligand>
        <name>substrate</name>
    </ligand>
</feature>
<feature type="binding site" evidence="2">
    <location>
        <position position="72"/>
    </location>
    <ligand>
        <name>substrate</name>
    </ligand>
</feature>
<evidence type="ECO:0000256" key="1">
    <source>
        <dbReference type="ARBA" id="ARBA00022679"/>
    </source>
</evidence>
<dbReference type="HAMAP" id="MF_01139">
    <property type="entry name" value="ISPT"/>
    <property type="match status" value="1"/>
</dbReference>
<accession>A0A4R3KXE6</accession>
<dbReference type="GO" id="GO:0000287">
    <property type="term" value="F:magnesium ion binding"/>
    <property type="evidence" value="ECO:0007669"/>
    <property type="project" value="UniProtKB-UniRule"/>
</dbReference>
<dbReference type="OrthoDB" id="4191603at2"/>
<dbReference type="Gene3D" id="3.40.1180.10">
    <property type="entry name" value="Decaprenyl diphosphate synthase-like"/>
    <property type="match status" value="1"/>
</dbReference>
<keyword evidence="2" id="KW-0479">Metal-binding</keyword>
<dbReference type="EMBL" id="SMAD01000001">
    <property type="protein sequence ID" value="TCS90365.1"/>
    <property type="molecule type" value="Genomic_DNA"/>
</dbReference>
<comment type="subunit">
    <text evidence="2">Homodimer.</text>
</comment>
<feature type="binding site" evidence="2">
    <location>
        <position position="26"/>
    </location>
    <ligand>
        <name>substrate</name>
    </ligand>
</feature>
<feature type="binding site" evidence="2">
    <location>
        <position position="38"/>
    </location>
    <ligand>
        <name>substrate</name>
    </ligand>
</feature>
<dbReference type="InterPro" id="IPR001441">
    <property type="entry name" value="UPP_synth-like"/>
</dbReference>
<feature type="active site" evidence="2">
    <location>
        <position position="21"/>
    </location>
</feature>
<dbReference type="FunFam" id="3.40.1180.10:FF:000001">
    <property type="entry name" value="(2E,6E)-farnesyl-diphosphate-specific ditrans,polycis-undecaprenyl-diphosphate synthase"/>
    <property type="match status" value="1"/>
</dbReference>
<dbReference type="Pfam" id="PF01255">
    <property type="entry name" value="Prenyltransf"/>
    <property type="match status" value="1"/>
</dbReference>
<comment type="function">
    <text evidence="2">Catalyzes the condensation of isopentenyl diphosphate (IPP) with allylic pyrophosphates generating different type of terpenoids.</text>
</comment>
<dbReference type="NCBIfam" id="TIGR00055">
    <property type="entry name" value="uppS"/>
    <property type="match status" value="1"/>
</dbReference>
<dbReference type="InterPro" id="IPR018520">
    <property type="entry name" value="UPP_synth-like_CS"/>
</dbReference>
<feature type="binding site" evidence="2">
    <location>
        <position position="21"/>
    </location>
    <ligand>
        <name>Mg(2+)</name>
        <dbReference type="ChEBI" id="CHEBI:18420"/>
    </ligand>
</feature>
<dbReference type="NCBIfam" id="NF011405">
    <property type="entry name" value="PRK14830.1"/>
    <property type="match status" value="1"/>
</dbReference>
<dbReference type="AlphaFoldDB" id="A0A4R3KXE6"/>
<dbReference type="GO" id="GO:0016094">
    <property type="term" value="P:polyprenol biosynthetic process"/>
    <property type="evidence" value="ECO:0007669"/>
    <property type="project" value="TreeGrafter"/>
</dbReference>
<feature type="binding site" evidence="2">
    <location>
        <position position="34"/>
    </location>
    <ligand>
        <name>substrate</name>
    </ligand>
</feature>
<dbReference type="PROSITE" id="PS01066">
    <property type="entry name" value="UPP_SYNTHASE"/>
    <property type="match status" value="1"/>
</dbReference>
<dbReference type="InterPro" id="IPR036424">
    <property type="entry name" value="UPP_synth-like_sf"/>
</dbReference>
<evidence type="ECO:0000313" key="3">
    <source>
        <dbReference type="EMBL" id="TCS90365.1"/>
    </source>
</evidence>
<dbReference type="RefSeq" id="WP_132127800.1">
    <property type="nucleotide sequence ID" value="NZ_CP042432.1"/>
</dbReference>
<dbReference type="PANTHER" id="PTHR10291:SF0">
    <property type="entry name" value="DEHYDRODOLICHYL DIPHOSPHATE SYNTHASE 2"/>
    <property type="match status" value="1"/>
</dbReference>
<dbReference type="PANTHER" id="PTHR10291">
    <property type="entry name" value="DEHYDRODOLICHYL DIPHOSPHATE SYNTHASE FAMILY MEMBER"/>
    <property type="match status" value="1"/>
</dbReference>
<keyword evidence="1 2" id="KW-0808">Transferase</keyword>
<feature type="binding site" evidence="2">
    <location>
        <begin position="66"/>
        <end position="68"/>
    </location>
    <ligand>
        <name>substrate</name>
    </ligand>
</feature>
<comment type="caution">
    <text evidence="3">The sequence shown here is derived from an EMBL/GenBank/DDBJ whole genome shotgun (WGS) entry which is preliminary data.</text>
</comment>
<keyword evidence="2" id="KW-0460">Magnesium</keyword>
<reference evidence="3 4" key="1">
    <citation type="submission" date="2019-03" db="EMBL/GenBank/DDBJ databases">
        <title>Genomic Encyclopedia of Type Strains, Phase IV (KMG-IV): sequencing the most valuable type-strain genomes for metagenomic binning, comparative biology and taxonomic classification.</title>
        <authorList>
            <person name="Goeker M."/>
        </authorList>
    </citation>
    <scope>NUCLEOTIDE SEQUENCE [LARGE SCALE GENOMIC DNA]</scope>
    <source>
        <strain evidence="3 4">DSM 21100</strain>
    </source>
</reference>
<evidence type="ECO:0000256" key="2">
    <source>
        <dbReference type="HAMAP-Rule" id="MF_01139"/>
    </source>
</evidence>
<proteinExistence type="inferred from homology"/>
<dbReference type="EC" id="2.5.1.-" evidence="2"/>
<sequence length="247" mass="28496">MSKQDQIDKARLPRHVAIIMDGNGRWAKKKGLRRVLGHQNGVKAVRDTVEAAAELGIKYVTLYAFSTENWKRPQYEVNALMELLVSTIHKEVKTLMKNEIRLGTIGNLGELPKNCYTELMEAIELTRKNTRMTLNLALSYSARWEITQAMKKAAAMAAEGRVQPDDITEEYVSSLLCTADMPDPELMIRTSGEHRISNFLLWQIAYAELYFTEKFWPDFRRDDFYDAIISFQGRERRFGQTSEQIVH</sequence>
<feature type="binding site" evidence="2">
    <location>
        <position position="208"/>
    </location>
    <ligand>
        <name>Mg(2+)</name>
        <dbReference type="ChEBI" id="CHEBI:18420"/>
    </ligand>
</feature>
<gene>
    <name evidence="3" type="ORF">EDD80_101565</name>
</gene>
<comment type="cofactor">
    <cofactor evidence="2">
        <name>Mg(2+)</name>
        <dbReference type="ChEBI" id="CHEBI:18420"/>
    </cofactor>
    <text evidence="2">Binds 2 magnesium ions per subunit.</text>
</comment>
<dbReference type="GO" id="GO:0045547">
    <property type="term" value="F:ditrans,polycis-polyprenyl diphosphate synthase [(2E,6E)-farnesyl diphosphate specific] activity"/>
    <property type="evidence" value="ECO:0007669"/>
    <property type="project" value="TreeGrafter"/>
</dbReference>
<feature type="binding site" evidence="2">
    <location>
        <position position="70"/>
    </location>
    <ligand>
        <name>substrate</name>
    </ligand>
</feature>